<keyword evidence="3 10" id="KW-0813">Transport</keyword>
<evidence type="ECO:0000256" key="2">
    <source>
        <dbReference type="ARBA" id="ARBA00006980"/>
    </source>
</evidence>
<feature type="domain" description="NolW-like" evidence="14">
    <location>
        <begin position="203"/>
        <end position="269"/>
    </location>
</feature>
<evidence type="ECO:0000256" key="12">
    <source>
        <dbReference type="SAM" id="SignalP"/>
    </source>
</evidence>
<dbReference type="EMBL" id="CP051152">
    <property type="protein sequence ID" value="QJQ07604.1"/>
    <property type="molecule type" value="Genomic_DNA"/>
</dbReference>
<dbReference type="KEGG" id="upi:EJG51_005470"/>
<evidence type="ECO:0000256" key="3">
    <source>
        <dbReference type="ARBA" id="ARBA00022448"/>
    </source>
</evidence>
<feature type="signal peptide" evidence="12">
    <location>
        <begin position="1"/>
        <end position="34"/>
    </location>
</feature>
<dbReference type="InterPro" id="IPR013356">
    <property type="entry name" value="T2SS_GspD"/>
</dbReference>
<dbReference type="PRINTS" id="PR00811">
    <property type="entry name" value="BCTERIALGSPD"/>
</dbReference>
<dbReference type="GO" id="GO:0015627">
    <property type="term" value="C:type II protein secretion system complex"/>
    <property type="evidence" value="ECO:0007669"/>
    <property type="project" value="InterPro"/>
</dbReference>
<feature type="domain" description="NolW-like" evidence="14">
    <location>
        <begin position="275"/>
        <end position="395"/>
    </location>
</feature>
<keyword evidence="5" id="KW-0812">Transmembrane</keyword>
<evidence type="ECO:0000256" key="4">
    <source>
        <dbReference type="ARBA" id="ARBA00022452"/>
    </source>
</evidence>
<dbReference type="NCBIfam" id="TIGR02517">
    <property type="entry name" value="type_II_gspD"/>
    <property type="match status" value="1"/>
</dbReference>
<dbReference type="OrthoDB" id="9779724at2"/>
<dbReference type="InterPro" id="IPR050810">
    <property type="entry name" value="Bact_Secretion_Sys_Channel"/>
</dbReference>
<reference evidence="16 17" key="1">
    <citation type="journal article" date="2019" name="Int. J. Syst. Evol. Microbiol.">
        <title>Undibacterium piscinae sp. nov., isolated from Korean shiner intestine.</title>
        <authorList>
            <person name="Lee S.Y."/>
            <person name="Kang W."/>
            <person name="Kim P.S."/>
            <person name="Kim H.S."/>
            <person name="Sung H."/>
            <person name="Shin N.R."/>
            <person name="Whon T.W."/>
            <person name="Yun J.H."/>
            <person name="Lee J.Y."/>
            <person name="Lee J.Y."/>
            <person name="Jung M.J."/>
            <person name="Jeong Y.S."/>
            <person name="Tak E.J."/>
            <person name="Han J.E."/>
            <person name="Hyun D.W."/>
            <person name="Kang M.S."/>
            <person name="Lee K.E."/>
            <person name="Lee B.H."/>
            <person name="Bae J.W."/>
        </authorList>
    </citation>
    <scope>NUCLEOTIDE SEQUENCE [LARGE SCALE GENOMIC DNA]</scope>
    <source>
        <strain evidence="16 17">S11R28</strain>
    </source>
</reference>
<keyword evidence="6 12" id="KW-0732">Signal</keyword>
<feature type="chain" id="PRO_5026926810" evidence="12">
    <location>
        <begin position="35"/>
        <end position="708"/>
    </location>
</feature>
<evidence type="ECO:0000256" key="7">
    <source>
        <dbReference type="ARBA" id="ARBA00022927"/>
    </source>
</evidence>
<evidence type="ECO:0000256" key="8">
    <source>
        <dbReference type="ARBA" id="ARBA00023136"/>
    </source>
</evidence>
<evidence type="ECO:0000256" key="11">
    <source>
        <dbReference type="SAM" id="MobiDB-lite"/>
    </source>
</evidence>
<feature type="domain" description="NolW-like" evidence="14">
    <location>
        <begin position="138"/>
        <end position="197"/>
    </location>
</feature>
<keyword evidence="17" id="KW-1185">Reference proteome</keyword>
<keyword evidence="9" id="KW-0998">Cell outer membrane</keyword>
<dbReference type="PANTHER" id="PTHR30332">
    <property type="entry name" value="PROBABLE GENERAL SECRETION PATHWAY PROTEIN D"/>
    <property type="match status" value="1"/>
</dbReference>
<keyword evidence="8" id="KW-0472">Membrane</keyword>
<dbReference type="PANTHER" id="PTHR30332:SF24">
    <property type="entry name" value="SECRETIN GSPD-RELATED"/>
    <property type="match status" value="1"/>
</dbReference>
<dbReference type="PROSITE" id="PS51257">
    <property type="entry name" value="PROKAR_LIPOPROTEIN"/>
    <property type="match status" value="1"/>
</dbReference>
<dbReference type="Proteomes" id="UP000274350">
    <property type="component" value="Chromosome"/>
</dbReference>
<dbReference type="InterPro" id="IPR004846">
    <property type="entry name" value="T2SS/T3SS_dom"/>
</dbReference>
<evidence type="ECO:0000259" key="13">
    <source>
        <dbReference type="Pfam" id="PF00263"/>
    </source>
</evidence>
<evidence type="ECO:0000259" key="15">
    <source>
        <dbReference type="Pfam" id="PF21305"/>
    </source>
</evidence>
<evidence type="ECO:0000259" key="14">
    <source>
        <dbReference type="Pfam" id="PF03958"/>
    </source>
</evidence>
<evidence type="ECO:0000256" key="9">
    <source>
        <dbReference type="ARBA" id="ARBA00023237"/>
    </source>
</evidence>
<feature type="domain" description="Type II/III secretion system secretin-like" evidence="13">
    <location>
        <begin position="484"/>
        <end position="648"/>
    </location>
</feature>
<name>A0A6M4A8U4_9BURK</name>
<dbReference type="GO" id="GO:0015628">
    <property type="term" value="P:protein secretion by the type II secretion system"/>
    <property type="evidence" value="ECO:0007669"/>
    <property type="project" value="InterPro"/>
</dbReference>
<dbReference type="PRINTS" id="PR01032">
    <property type="entry name" value="PHAGEIV"/>
</dbReference>
<proteinExistence type="inferred from homology"/>
<evidence type="ECO:0000256" key="10">
    <source>
        <dbReference type="RuleBase" id="RU004004"/>
    </source>
</evidence>
<dbReference type="InterPro" id="IPR049371">
    <property type="entry name" value="GspD-like_N0"/>
</dbReference>
<feature type="region of interest" description="Disordered" evidence="11">
    <location>
        <begin position="684"/>
        <end position="708"/>
    </location>
</feature>
<comment type="subcellular location">
    <subcellularLocation>
        <location evidence="1 10">Cell outer membrane</location>
    </subcellularLocation>
</comment>
<protein>
    <submittedName>
        <fullName evidence="16">Type II secretion system secretin GspD</fullName>
    </submittedName>
</protein>
<feature type="domain" description="GspD-like N0" evidence="15">
    <location>
        <begin position="44"/>
        <end position="113"/>
    </location>
</feature>
<organism evidence="16 17">
    <name type="scientific">Undibacterium piscinae</name>
    <dbReference type="NCBI Taxonomy" id="2495591"/>
    <lineage>
        <taxon>Bacteria</taxon>
        <taxon>Pseudomonadati</taxon>
        <taxon>Pseudomonadota</taxon>
        <taxon>Betaproteobacteria</taxon>
        <taxon>Burkholderiales</taxon>
        <taxon>Oxalobacteraceae</taxon>
        <taxon>Undibacterium</taxon>
    </lineage>
</organism>
<dbReference type="Pfam" id="PF03958">
    <property type="entry name" value="Secretin_N"/>
    <property type="match status" value="3"/>
</dbReference>
<comment type="similarity">
    <text evidence="2">Belongs to the bacterial secretin family. GSP D subfamily.</text>
</comment>
<dbReference type="InterPro" id="IPR001775">
    <property type="entry name" value="GspD/PilQ"/>
</dbReference>
<dbReference type="GO" id="GO:0009279">
    <property type="term" value="C:cell outer membrane"/>
    <property type="evidence" value="ECO:0007669"/>
    <property type="project" value="UniProtKB-SubCell"/>
</dbReference>
<dbReference type="Pfam" id="PF00263">
    <property type="entry name" value="Secretin"/>
    <property type="match status" value="1"/>
</dbReference>
<evidence type="ECO:0000256" key="1">
    <source>
        <dbReference type="ARBA" id="ARBA00004442"/>
    </source>
</evidence>
<accession>A0A6M4A8U4</accession>
<dbReference type="Gene3D" id="3.30.1370.120">
    <property type="match status" value="3"/>
</dbReference>
<sequence>MNASVQRALRWRRLPGIALLSVSCICSTMPNAYAQDPTQNAAALNFVGADIESVVKAIGHYTGNTFIIDPRVKGQINLVSEKPLTKEQAFKLLASTLRLQGYAIVTADGYTKVVPEADAKLQAGPTQVSTVKGDQIATQIYRLNYESANNIVTVLRPLISPNNTINANPGNNSIVITDYADNLKRMGKIIASLDVPANNDLDVVPIKHAIASDIATMVQRLTENAQAGSDAGRTVLLADSRTNSVLVKAPSAARANLIKSLIEKLDQPTNLPGNVHVVYLKNAEAVKLAQTLRSIISSDSALPSSASGTSSLSAANASNAAQAKDGAGNLGTAISGMGITSGSGSSASSGSQSSGSGGGFIQADAATNTLIITASEAVYRNLRGVIEQLDARRAQVYVEALIVEVSADNQLDFGIQWLGATGDKDSNYRLAGGTAFNTAGNNLLNLAAGNKTTLGSVLPGNGMTVGLFKQIGGQLGLGALAHVMAKDGTSNVLSIPTLLTLDNEEAKIIVGKNVPFLTGSYAQPTAGTPNANPFQTIERKDVGIKLTIKPQISEGGTVKLAIYQEVSSVLSDSTSGPITRQRAISTNVLVDDGDIIALGGLIENSSDDGVEKVPLLGDIPFVGSLFKYETKKLGKTNLMVFLRPTVIRNADQATNVSLDRYDYLKKQYGLSKDNGESDFSLQMEKGKLVNPNVKEPSGKSKTDVTGVK</sequence>
<dbReference type="InterPro" id="IPR005644">
    <property type="entry name" value="NolW-like"/>
</dbReference>
<dbReference type="AlphaFoldDB" id="A0A6M4A8U4"/>
<keyword evidence="7" id="KW-0653">Protein transport</keyword>
<evidence type="ECO:0000313" key="16">
    <source>
        <dbReference type="EMBL" id="QJQ07604.1"/>
    </source>
</evidence>
<evidence type="ECO:0000256" key="5">
    <source>
        <dbReference type="ARBA" id="ARBA00022692"/>
    </source>
</evidence>
<evidence type="ECO:0000313" key="17">
    <source>
        <dbReference type="Proteomes" id="UP000274350"/>
    </source>
</evidence>
<dbReference type="InterPro" id="IPR038591">
    <property type="entry name" value="NolW-like_sf"/>
</dbReference>
<dbReference type="Pfam" id="PF21305">
    <property type="entry name" value="type_II_gspD_N0"/>
    <property type="match status" value="1"/>
</dbReference>
<evidence type="ECO:0000256" key="6">
    <source>
        <dbReference type="ARBA" id="ARBA00022729"/>
    </source>
</evidence>
<keyword evidence="4" id="KW-1134">Transmembrane beta strand</keyword>
<gene>
    <name evidence="16" type="primary">gspD</name>
    <name evidence="16" type="ORF">EJG51_005470</name>
</gene>